<evidence type="ECO:0000259" key="1">
    <source>
        <dbReference type="PROSITE" id="PS50075"/>
    </source>
</evidence>
<dbReference type="Proteomes" id="UP001597476">
    <property type="component" value="Unassembled WGS sequence"/>
</dbReference>
<dbReference type="Pfam" id="PF00550">
    <property type="entry name" value="PP-binding"/>
    <property type="match status" value="1"/>
</dbReference>
<name>A0ABW5TC70_9FLAO</name>
<dbReference type="PROSITE" id="PS50075">
    <property type="entry name" value="CARRIER"/>
    <property type="match status" value="1"/>
</dbReference>
<evidence type="ECO:0000313" key="2">
    <source>
        <dbReference type="EMBL" id="MFD2726449.1"/>
    </source>
</evidence>
<gene>
    <name evidence="2" type="ORF">ACFSR8_09505</name>
</gene>
<feature type="domain" description="Carrier" evidence="1">
    <location>
        <begin position="1"/>
        <end position="78"/>
    </location>
</feature>
<protein>
    <submittedName>
        <fullName evidence="2">Acyl carrier protein</fullName>
    </submittedName>
</protein>
<dbReference type="Gene3D" id="1.10.1200.10">
    <property type="entry name" value="ACP-like"/>
    <property type="match status" value="1"/>
</dbReference>
<evidence type="ECO:0000313" key="3">
    <source>
        <dbReference type="Proteomes" id="UP001597476"/>
    </source>
</evidence>
<keyword evidence="3" id="KW-1185">Reference proteome</keyword>
<dbReference type="SUPFAM" id="SSF47336">
    <property type="entry name" value="ACP-like"/>
    <property type="match status" value="1"/>
</dbReference>
<dbReference type="RefSeq" id="WP_380291392.1">
    <property type="nucleotide sequence ID" value="NZ_JBHULY010000016.1"/>
</dbReference>
<dbReference type="InterPro" id="IPR036736">
    <property type="entry name" value="ACP-like_sf"/>
</dbReference>
<reference evidence="3" key="1">
    <citation type="journal article" date="2019" name="Int. J. Syst. Evol. Microbiol.">
        <title>The Global Catalogue of Microorganisms (GCM) 10K type strain sequencing project: providing services to taxonomists for standard genome sequencing and annotation.</title>
        <authorList>
            <consortium name="The Broad Institute Genomics Platform"/>
            <consortium name="The Broad Institute Genome Sequencing Center for Infectious Disease"/>
            <person name="Wu L."/>
            <person name="Ma J."/>
        </authorList>
    </citation>
    <scope>NUCLEOTIDE SEQUENCE [LARGE SCALE GENOMIC DNA]</scope>
    <source>
        <strain evidence="3">KCTC 42398</strain>
    </source>
</reference>
<accession>A0ABW5TC70</accession>
<sequence length="79" mass="8879">MEQTIINYIEQELAGEDIEDGLDASDDLLGSGILDSMAMVRLIAYVEETFEIKVDPEEMIIENFMTVEDISSFISSKKV</sequence>
<proteinExistence type="predicted"/>
<dbReference type="InterPro" id="IPR009081">
    <property type="entry name" value="PP-bd_ACP"/>
</dbReference>
<organism evidence="2 3">
    <name type="scientific">Hyunsoonleella rubra</name>
    <dbReference type="NCBI Taxonomy" id="1737062"/>
    <lineage>
        <taxon>Bacteria</taxon>
        <taxon>Pseudomonadati</taxon>
        <taxon>Bacteroidota</taxon>
        <taxon>Flavobacteriia</taxon>
        <taxon>Flavobacteriales</taxon>
        <taxon>Flavobacteriaceae</taxon>
    </lineage>
</organism>
<comment type="caution">
    <text evidence="2">The sequence shown here is derived from an EMBL/GenBank/DDBJ whole genome shotgun (WGS) entry which is preliminary data.</text>
</comment>
<dbReference type="EMBL" id="JBHULY010000016">
    <property type="protein sequence ID" value="MFD2726449.1"/>
    <property type="molecule type" value="Genomic_DNA"/>
</dbReference>